<dbReference type="AlphaFoldDB" id="A0AAV4NWA1"/>
<feature type="compositionally biased region" description="Basic and acidic residues" evidence="1">
    <location>
        <begin position="80"/>
        <end position="90"/>
    </location>
</feature>
<dbReference type="EMBL" id="BPLQ01002086">
    <property type="protein sequence ID" value="GIX88560.1"/>
    <property type="molecule type" value="Genomic_DNA"/>
</dbReference>
<comment type="caution">
    <text evidence="2">The sequence shown here is derived from an EMBL/GenBank/DDBJ whole genome shotgun (WGS) entry which is preliminary data.</text>
</comment>
<feature type="region of interest" description="Disordered" evidence="1">
    <location>
        <begin position="67"/>
        <end position="107"/>
    </location>
</feature>
<protein>
    <submittedName>
        <fullName evidence="2">Uncharacterized protein</fullName>
    </submittedName>
</protein>
<reference evidence="2 3" key="1">
    <citation type="submission" date="2021-06" db="EMBL/GenBank/DDBJ databases">
        <title>Caerostris darwini draft genome.</title>
        <authorList>
            <person name="Kono N."/>
            <person name="Arakawa K."/>
        </authorList>
    </citation>
    <scope>NUCLEOTIDE SEQUENCE [LARGE SCALE GENOMIC DNA]</scope>
</reference>
<evidence type="ECO:0000313" key="2">
    <source>
        <dbReference type="EMBL" id="GIX88560.1"/>
    </source>
</evidence>
<sequence>MAETVMDSSIAARSVFYLPDMHTGLRTTPFLTTPFLQVLPENVQTAWVIMSPIGGVARSYRKKNWTKRYASPSNNQQTQSKKEHLNHNEETFQTITSHSGDWFTQKT</sequence>
<keyword evidence="3" id="KW-1185">Reference proteome</keyword>
<evidence type="ECO:0000313" key="3">
    <source>
        <dbReference type="Proteomes" id="UP001054837"/>
    </source>
</evidence>
<proteinExistence type="predicted"/>
<organism evidence="2 3">
    <name type="scientific">Caerostris darwini</name>
    <dbReference type="NCBI Taxonomy" id="1538125"/>
    <lineage>
        <taxon>Eukaryota</taxon>
        <taxon>Metazoa</taxon>
        <taxon>Ecdysozoa</taxon>
        <taxon>Arthropoda</taxon>
        <taxon>Chelicerata</taxon>
        <taxon>Arachnida</taxon>
        <taxon>Araneae</taxon>
        <taxon>Araneomorphae</taxon>
        <taxon>Entelegynae</taxon>
        <taxon>Araneoidea</taxon>
        <taxon>Araneidae</taxon>
        <taxon>Caerostris</taxon>
    </lineage>
</organism>
<accession>A0AAV4NWA1</accession>
<name>A0AAV4NWA1_9ARAC</name>
<gene>
    <name evidence="2" type="ORF">CDAR_308701</name>
</gene>
<dbReference type="Proteomes" id="UP001054837">
    <property type="component" value="Unassembled WGS sequence"/>
</dbReference>
<evidence type="ECO:0000256" key="1">
    <source>
        <dbReference type="SAM" id="MobiDB-lite"/>
    </source>
</evidence>
<feature type="compositionally biased region" description="Polar residues" evidence="1">
    <location>
        <begin position="91"/>
        <end position="107"/>
    </location>
</feature>